<evidence type="ECO:0008006" key="4">
    <source>
        <dbReference type="Google" id="ProtNLM"/>
    </source>
</evidence>
<sequence length="280" mass="33057">MSSLKELYDKNVDKIKEVSDFLQNYQNDFTRTLSLTDVLRTEIPSILDEENEQCLILKEIFDKEAKIALLKEKLEELKERSQELYHTYRTESIPNLANERYIKNAEYEEVKANKQSVSRMLDEINKKVSEQKIYNDSLYHNYTEIAKKAKKQEILFKKSKKNARSLEKKLEITMMMCEDKYNDLKNLKSELANDCKKSEMLISNIYELKSKKSQLIYDESKKYVDEFKSCLKTFTLNQSEYCSVCGDKRIGRTKICVKCQMSVHFKCLFPDGKYCLNCGR</sequence>
<evidence type="ECO:0000313" key="3">
    <source>
        <dbReference type="Proteomes" id="UP000187209"/>
    </source>
</evidence>
<dbReference type="AlphaFoldDB" id="A0A1R2B904"/>
<dbReference type="CDD" id="cd15489">
    <property type="entry name" value="PHD_SF"/>
    <property type="match status" value="1"/>
</dbReference>
<keyword evidence="1" id="KW-0175">Coiled coil</keyword>
<protein>
    <recommendedName>
        <fullName evidence="4">Phorbol-ester/DAG-type domain-containing protein</fullName>
    </recommendedName>
</protein>
<name>A0A1R2B904_9CILI</name>
<feature type="coiled-coil region" evidence="1">
    <location>
        <begin position="60"/>
        <end position="194"/>
    </location>
</feature>
<dbReference type="EMBL" id="MPUH01000835">
    <property type="protein sequence ID" value="OMJ73258.1"/>
    <property type="molecule type" value="Genomic_DNA"/>
</dbReference>
<gene>
    <name evidence="2" type="ORF">SteCoe_28100</name>
</gene>
<reference evidence="2 3" key="1">
    <citation type="submission" date="2016-11" db="EMBL/GenBank/DDBJ databases">
        <title>The macronuclear genome of Stentor coeruleus: a giant cell with tiny introns.</title>
        <authorList>
            <person name="Slabodnick M."/>
            <person name="Ruby J.G."/>
            <person name="Reiff S.B."/>
            <person name="Swart E.C."/>
            <person name="Gosai S."/>
            <person name="Prabakaran S."/>
            <person name="Witkowska E."/>
            <person name="Larue G.E."/>
            <person name="Fisher S."/>
            <person name="Freeman R.M."/>
            <person name="Gunawardena J."/>
            <person name="Chu W."/>
            <person name="Stover N.A."/>
            <person name="Gregory B.D."/>
            <person name="Nowacki M."/>
            <person name="Derisi J."/>
            <person name="Roy S.W."/>
            <person name="Marshall W.F."/>
            <person name="Sood P."/>
        </authorList>
    </citation>
    <scope>NUCLEOTIDE SEQUENCE [LARGE SCALE GENOMIC DNA]</scope>
    <source>
        <strain evidence="2">WM001</strain>
    </source>
</reference>
<proteinExistence type="predicted"/>
<evidence type="ECO:0000313" key="2">
    <source>
        <dbReference type="EMBL" id="OMJ73258.1"/>
    </source>
</evidence>
<comment type="caution">
    <text evidence="2">The sequence shown here is derived from an EMBL/GenBank/DDBJ whole genome shotgun (WGS) entry which is preliminary data.</text>
</comment>
<evidence type="ECO:0000256" key="1">
    <source>
        <dbReference type="SAM" id="Coils"/>
    </source>
</evidence>
<organism evidence="2 3">
    <name type="scientific">Stentor coeruleus</name>
    <dbReference type="NCBI Taxonomy" id="5963"/>
    <lineage>
        <taxon>Eukaryota</taxon>
        <taxon>Sar</taxon>
        <taxon>Alveolata</taxon>
        <taxon>Ciliophora</taxon>
        <taxon>Postciliodesmatophora</taxon>
        <taxon>Heterotrichea</taxon>
        <taxon>Heterotrichida</taxon>
        <taxon>Stentoridae</taxon>
        <taxon>Stentor</taxon>
    </lineage>
</organism>
<dbReference type="Proteomes" id="UP000187209">
    <property type="component" value="Unassembled WGS sequence"/>
</dbReference>
<keyword evidence="3" id="KW-1185">Reference proteome</keyword>
<accession>A0A1R2B904</accession>